<dbReference type="EMBL" id="CP008947">
    <property type="protein sequence ID" value="AII07489.1"/>
    <property type="molecule type" value="Genomic_DNA"/>
</dbReference>
<dbReference type="SFLD" id="SFLDS00003">
    <property type="entry name" value="Haloacid_Dehalogenase"/>
    <property type="match status" value="1"/>
</dbReference>
<dbReference type="GO" id="GO:0005829">
    <property type="term" value="C:cytosol"/>
    <property type="evidence" value="ECO:0007669"/>
    <property type="project" value="TreeGrafter"/>
</dbReference>
<reference evidence="1 2" key="1">
    <citation type="submission" date="2014-07" db="EMBL/GenBank/DDBJ databases">
        <title>Genome Sequence of Rhodococcus opacus Strain R7, a Biodegrader of Mono- and Polycyclic Aromatic Hydrocarbons.</title>
        <authorList>
            <person name="Di Gennaro P."/>
            <person name="Zampolli J."/>
            <person name="Presti I."/>
            <person name="Cappelletti M."/>
            <person name="D'Ursi P."/>
            <person name="Orro A."/>
            <person name="Mezzelani A."/>
            <person name="Milanesi L."/>
        </authorList>
    </citation>
    <scope>NUCLEOTIDE SEQUENCE [LARGE SCALE GENOMIC DNA]</scope>
    <source>
        <strain evidence="1 2">R7</strain>
    </source>
</reference>
<dbReference type="SFLD" id="SFLDG01129">
    <property type="entry name" value="C1.5:_HAD__Beta-PGM__Phosphata"/>
    <property type="match status" value="1"/>
</dbReference>
<organism evidence="1 2">
    <name type="scientific">Rhodococcus opacus</name>
    <name type="common">Nocardia opaca</name>
    <dbReference type="NCBI Taxonomy" id="37919"/>
    <lineage>
        <taxon>Bacteria</taxon>
        <taxon>Bacillati</taxon>
        <taxon>Actinomycetota</taxon>
        <taxon>Actinomycetes</taxon>
        <taxon>Mycobacteriales</taxon>
        <taxon>Nocardiaceae</taxon>
        <taxon>Rhodococcus</taxon>
    </lineage>
</organism>
<gene>
    <name evidence="1" type="ORF">EP51_23655</name>
</gene>
<proteinExistence type="predicted"/>
<evidence type="ECO:0000313" key="1">
    <source>
        <dbReference type="EMBL" id="AII07489.1"/>
    </source>
</evidence>
<dbReference type="PANTHER" id="PTHR43434:SF19">
    <property type="entry name" value="PHOSPHONOACETALDEHYDE HYDROLASE"/>
    <property type="match status" value="1"/>
</dbReference>
<dbReference type="AlphaFoldDB" id="A0A076EVW2"/>
<accession>A0A076EVW2</accession>
<dbReference type="Proteomes" id="UP000028488">
    <property type="component" value="Chromosome"/>
</dbReference>
<dbReference type="InterPro" id="IPR036412">
    <property type="entry name" value="HAD-like_sf"/>
</dbReference>
<dbReference type="RefSeq" id="WP_112300272.1">
    <property type="nucleotide sequence ID" value="NZ_CP008947.1"/>
</dbReference>
<dbReference type="Gene3D" id="3.40.50.1000">
    <property type="entry name" value="HAD superfamily/HAD-like"/>
    <property type="match status" value="1"/>
</dbReference>
<dbReference type="NCBIfam" id="TIGR03351">
    <property type="entry name" value="PhnX-like"/>
    <property type="match status" value="1"/>
</dbReference>
<name>A0A076EVW2_RHOOP</name>
<sequence>MGTHHRDISLVVFDMAGTTVEDSGLVQQSFLAADEHAGLSKTEEDRRRMLEYVSDTMGQSKIVVFRHLSGGKEEQAQAANKEFERCYSQLVDDGRCSAIPGAEELFGSLREQGIKTALTTGFAHETQMSIIRALGWQDVADVVLCPGDGVRGRPFPDLALTALMRTGAPSVQSMVVLGDTTSDVTTGLRAGALASVGVLTGAHDATQLSEAGATHVLDSVADLPGLLAQLRNT</sequence>
<dbReference type="eggNOG" id="COG0546">
    <property type="taxonomic scope" value="Bacteria"/>
</dbReference>
<dbReference type="PANTHER" id="PTHR43434">
    <property type="entry name" value="PHOSPHOGLYCOLATE PHOSPHATASE"/>
    <property type="match status" value="1"/>
</dbReference>
<dbReference type="SUPFAM" id="SSF56784">
    <property type="entry name" value="HAD-like"/>
    <property type="match status" value="1"/>
</dbReference>
<evidence type="ECO:0000313" key="2">
    <source>
        <dbReference type="Proteomes" id="UP000028488"/>
    </source>
</evidence>
<dbReference type="GO" id="GO:0008967">
    <property type="term" value="F:phosphoglycolate phosphatase activity"/>
    <property type="evidence" value="ECO:0007669"/>
    <property type="project" value="TreeGrafter"/>
</dbReference>
<dbReference type="InterPro" id="IPR050155">
    <property type="entry name" value="HAD-like_hydrolase_sf"/>
</dbReference>
<dbReference type="Pfam" id="PF00702">
    <property type="entry name" value="Hydrolase"/>
    <property type="match status" value="1"/>
</dbReference>
<dbReference type="GO" id="GO:0006281">
    <property type="term" value="P:DNA repair"/>
    <property type="evidence" value="ECO:0007669"/>
    <property type="project" value="TreeGrafter"/>
</dbReference>
<dbReference type="InterPro" id="IPR022468">
    <property type="entry name" value="PhnX-like"/>
</dbReference>
<protein>
    <submittedName>
        <fullName evidence="1">Haloacid dehalogenase</fullName>
    </submittedName>
</protein>
<dbReference type="InterPro" id="IPR023214">
    <property type="entry name" value="HAD_sf"/>
</dbReference>